<evidence type="ECO:0000256" key="3">
    <source>
        <dbReference type="ARBA" id="ARBA00022452"/>
    </source>
</evidence>
<evidence type="ECO:0000256" key="6">
    <source>
        <dbReference type="ARBA" id="ARBA00023136"/>
    </source>
</evidence>
<reference evidence="10 11" key="1">
    <citation type="submission" date="2017-03" db="EMBL/GenBank/DDBJ databases">
        <title>Lifting the veil on microbial sulfur biogeochemistry in mining wastewaters.</title>
        <authorList>
            <person name="Kantor R.S."/>
            <person name="Colenbrander Nelson T."/>
            <person name="Marshall S."/>
            <person name="Bennett D."/>
            <person name="Apte S."/>
            <person name="Camacho D."/>
            <person name="Thomas B.C."/>
            <person name="Warren L.A."/>
            <person name="Banfield J.F."/>
        </authorList>
    </citation>
    <scope>NUCLEOTIDE SEQUENCE [LARGE SCALE GENOMIC DNA]</scope>
    <source>
        <strain evidence="10">32-69-9</strain>
    </source>
</reference>
<dbReference type="InterPro" id="IPR000531">
    <property type="entry name" value="Beta-barrel_TonB"/>
</dbReference>
<protein>
    <recommendedName>
        <fullName evidence="9">TonB-dependent receptor-like beta-barrel domain-containing protein</fullName>
    </recommendedName>
</protein>
<evidence type="ECO:0000256" key="1">
    <source>
        <dbReference type="ARBA" id="ARBA00004571"/>
    </source>
</evidence>
<dbReference type="SUPFAM" id="SSF56935">
    <property type="entry name" value="Porins"/>
    <property type="match status" value="1"/>
</dbReference>
<keyword evidence="4 8" id="KW-0812">Transmembrane</keyword>
<keyword evidence="7 8" id="KW-0998">Cell outer membrane</keyword>
<dbReference type="EMBL" id="NCEB01000043">
    <property type="protein sequence ID" value="OYX30498.1"/>
    <property type="molecule type" value="Genomic_DNA"/>
</dbReference>
<accession>A0A258FEL5</accession>
<name>A0A258FEL5_9CAUL</name>
<feature type="domain" description="TonB-dependent receptor-like beta-barrel" evidence="9">
    <location>
        <begin position="2"/>
        <end position="250"/>
    </location>
</feature>
<sequence length="285" mass="31604">FGAAKVMARPQINNGLSGANYLVPTTSLNATGPNFTATIGNVLLEPFRATTYDFGVEWYFAPESLLSFAYFYKDIDTYIQIIRQALPYSDLTALNPSAFAPGLCTGVCSPSTEFQLTSAINTDGGPLKGFEISYQQPFTFLPGPLENLGVILNYTHVESEIDYCNGVTCTTFITEDLVALSPTAYNGTLYYEDDRFSARISASYRESYLQNIPGRNGNALEGKQETLNWDMAATLNLTDQISLTFEGLNLTDEENHQFVGDDSRQSTSVFHHTGRQFYVGARYRY</sequence>
<dbReference type="InterPro" id="IPR039426">
    <property type="entry name" value="TonB-dep_rcpt-like"/>
</dbReference>
<comment type="similarity">
    <text evidence="8">Belongs to the TonB-dependent receptor family.</text>
</comment>
<evidence type="ECO:0000256" key="5">
    <source>
        <dbReference type="ARBA" id="ARBA00023077"/>
    </source>
</evidence>
<dbReference type="AlphaFoldDB" id="A0A258FEL5"/>
<comment type="subcellular location">
    <subcellularLocation>
        <location evidence="1 8">Cell outer membrane</location>
        <topology evidence="1 8">Multi-pass membrane protein</topology>
    </subcellularLocation>
</comment>
<evidence type="ECO:0000256" key="2">
    <source>
        <dbReference type="ARBA" id="ARBA00022448"/>
    </source>
</evidence>
<keyword evidence="6 8" id="KW-0472">Membrane</keyword>
<dbReference type="PROSITE" id="PS52016">
    <property type="entry name" value="TONB_DEPENDENT_REC_3"/>
    <property type="match status" value="1"/>
</dbReference>
<comment type="caution">
    <text evidence="10">The sequence shown here is derived from an EMBL/GenBank/DDBJ whole genome shotgun (WGS) entry which is preliminary data.</text>
</comment>
<dbReference type="Gene3D" id="2.40.170.20">
    <property type="entry name" value="TonB-dependent receptor, beta-barrel domain"/>
    <property type="match status" value="1"/>
</dbReference>
<proteinExistence type="inferred from homology"/>
<evidence type="ECO:0000256" key="4">
    <source>
        <dbReference type="ARBA" id="ARBA00022692"/>
    </source>
</evidence>
<dbReference type="Proteomes" id="UP000215595">
    <property type="component" value="Unassembled WGS sequence"/>
</dbReference>
<organism evidence="10 11">
    <name type="scientific">Brevundimonas subvibrioides</name>
    <dbReference type="NCBI Taxonomy" id="74313"/>
    <lineage>
        <taxon>Bacteria</taxon>
        <taxon>Pseudomonadati</taxon>
        <taxon>Pseudomonadota</taxon>
        <taxon>Alphaproteobacteria</taxon>
        <taxon>Caulobacterales</taxon>
        <taxon>Caulobacteraceae</taxon>
        <taxon>Brevundimonas</taxon>
    </lineage>
</organism>
<evidence type="ECO:0000256" key="7">
    <source>
        <dbReference type="ARBA" id="ARBA00023237"/>
    </source>
</evidence>
<keyword evidence="2 8" id="KW-0813">Transport</keyword>
<evidence type="ECO:0000256" key="8">
    <source>
        <dbReference type="PROSITE-ProRule" id="PRU01360"/>
    </source>
</evidence>
<feature type="non-terminal residue" evidence="10">
    <location>
        <position position="1"/>
    </location>
</feature>
<gene>
    <name evidence="10" type="ORF">B7Z01_14305</name>
</gene>
<dbReference type="PANTHER" id="PTHR40980:SF3">
    <property type="entry name" value="TONB-DEPENDENT RECEPTOR-LIKE BETA-BARREL DOMAIN-CONTAINING PROTEIN"/>
    <property type="match status" value="1"/>
</dbReference>
<dbReference type="InterPro" id="IPR036942">
    <property type="entry name" value="Beta-barrel_TonB_sf"/>
</dbReference>
<dbReference type="PANTHER" id="PTHR40980">
    <property type="entry name" value="PLUG DOMAIN-CONTAINING PROTEIN"/>
    <property type="match status" value="1"/>
</dbReference>
<evidence type="ECO:0000259" key="9">
    <source>
        <dbReference type="Pfam" id="PF00593"/>
    </source>
</evidence>
<dbReference type="GO" id="GO:0009279">
    <property type="term" value="C:cell outer membrane"/>
    <property type="evidence" value="ECO:0007669"/>
    <property type="project" value="UniProtKB-SubCell"/>
</dbReference>
<evidence type="ECO:0000313" key="11">
    <source>
        <dbReference type="Proteomes" id="UP000215595"/>
    </source>
</evidence>
<dbReference type="Pfam" id="PF00593">
    <property type="entry name" value="TonB_dep_Rec_b-barrel"/>
    <property type="match status" value="1"/>
</dbReference>
<keyword evidence="5" id="KW-0798">TonB box</keyword>
<evidence type="ECO:0000313" key="10">
    <source>
        <dbReference type="EMBL" id="OYX30498.1"/>
    </source>
</evidence>
<keyword evidence="3 8" id="KW-1134">Transmembrane beta strand</keyword>